<dbReference type="GO" id="GO:0005886">
    <property type="term" value="C:plasma membrane"/>
    <property type="evidence" value="ECO:0007669"/>
    <property type="project" value="UniProtKB-SubCell"/>
</dbReference>
<evidence type="ECO:0000313" key="14">
    <source>
        <dbReference type="EMBL" id="SFP34904.1"/>
    </source>
</evidence>
<evidence type="ECO:0000256" key="8">
    <source>
        <dbReference type="ARBA" id="ARBA00022842"/>
    </source>
</evidence>
<dbReference type="EMBL" id="FOXA01000005">
    <property type="protein sequence ID" value="SFP34904.1"/>
    <property type="molecule type" value="Genomic_DNA"/>
</dbReference>
<keyword evidence="7 13" id="KW-0812">Transmembrane</keyword>
<gene>
    <name evidence="14" type="ORF">SAMN04488047_105159</name>
</gene>
<keyword evidence="15" id="KW-1185">Reference proteome</keyword>
<evidence type="ECO:0000313" key="15">
    <source>
        <dbReference type="Proteomes" id="UP000199356"/>
    </source>
</evidence>
<evidence type="ECO:0000256" key="5">
    <source>
        <dbReference type="ARBA" id="ARBA00022475"/>
    </source>
</evidence>
<dbReference type="FunFam" id="1.20.58.340:FF:000001">
    <property type="entry name" value="Magnesium transport protein CorA"/>
    <property type="match status" value="1"/>
</dbReference>
<dbReference type="PANTHER" id="PTHR47685">
    <property type="entry name" value="MAGNESIUM TRANSPORT PROTEIN CORA"/>
    <property type="match status" value="1"/>
</dbReference>
<dbReference type="RefSeq" id="WP_093420415.1">
    <property type="nucleotide sequence ID" value="NZ_FOXA01000005.1"/>
</dbReference>
<evidence type="ECO:0000256" key="11">
    <source>
        <dbReference type="ARBA" id="ARBA00023136"/>
    </source>
</evidence>
<evidence type="ECO:0000256" key="13">
    <source>
        <dbReference type="SAM" id="Phobius"/>
    </source>
</evidence>
<keyword evidence="11 13" id="KW-0472">Membrane</keyword>
<dbReference type="InterPro" id="IPR045861">
    <property type="entry name" value="CorA_cytoplasmic_dom"/>
</dbReference>
<proteinExistence type="inferred from homology"/>
<dbReference type="InterPro" id="IPR050829">
    <property type="entry name" value="CorA_MIT"/>
</dbReference>
<comment type="catalytic activity">
    <reaction evidence="12">
        <text>Mg(2+)(in) = Mg(2+)(out)</text>
        <dbReference type="Rhea" id="RHEA:29827"/>
        <dbReference type="ChEBI" id="CHEBI:18420"/>
    </reaction>
</comment>
<reference evidence="14 15" key="1">
    <citation type="submission" date="2016-10" db="EMBL/GenBank/DDBJ databases">
        <authorList>
            <person name="de Groot N.N."/>
        </authorList>
    </citation>
    <scope>NUCLEOTIDE SEQUENCE [LARGE SCALE GENOMIC DNA]</scope>
    <source>
        <strain evidence="14 15">DSM 19547</strain>
    </source>
</reference>
<comment type="similarity">
    <text evidence="2">Belongs to the CorA metal ion transporter (MIT) (TC 1.A.35) family.</text>
</comment>
<dbReference type="InterPro" id="IPR002523">
    <property type="entry name" value="MgTranspt_CorA/ZnTranspt_ZntB"/>
</dbReference>
<protein>
    <recommendedName>
        <fullName evidence="3">Magnesium transport protein CorA</fullName>
    </recommendedName>
</protein>
<dbReference type="GO" id="GO:0015087">
    <property type="term" value="F:cobalt ion transmembrane transporter activity"/>
    <property type="evidence" value="ECO:0007669"/>
    <property type="project" value="TreeGrafter"/>
</dbReference>
<dbReference type="Gene3D" id="3.30.460.20">
    <property type="entry name" value="CorA soluble domain-like"/>
    <property type="match status" value="1"/>
</dbReference>
<dbReference type="Proteomes" id="UP000199356">
    <property type="component" value="Unassembled WGS sequence"/>
</dbReference>
<keyword evidence="6" id="KW-0997">Cell inner membrane</keyword>
<comment type="subcellular location">
    <subcellularLocation>
        <location evidence="1">Cell inner membrane</location>
        <topology evidence="1">Multi-pass membrane protein</topology>
    </subcellularLocation>
</comment>
<dbReference type="Pfam" id="PF01544">
    <property type="entry name" value="CorA"/>
    <property type="match status" value="1"/>
</dbReference>
<keyword evidence="5" id="KW-1003">Cell membrane</keyword>
<dbReference type="OrthoDB" id="9803416at2"/>
<dbReference type="GO" id="GO:0015095">
    <property type="term" value="F:magnesium ion transmembrane transporter activity"/>
    <property type="evidence" value="ECO:0007669"/>
    <property type="project" value="TreeGrafter"/>
</dbReference>
<keyword evidence="10" id="KW-0406">Ion transport</keyword>
<dbReference type="STRING" id="441119.SAMN04488047_105159"/>
<dbReference type="GO" id="GO:0015099">
    <property type="term" value="F:nickel cation transmembrane transporter activity"/>
    <property type="evidence" value="ECO:0007669"/>
    <property type="project" value="TreeGrafter"/>
</dbReference>
<evidence type="ECO:0000256" key="10">
    <source>
        <dbReference type="ARBA" id="ARBA00023065"/>
    </source>
</evidence>
<keyword evidence="9 13" id="KW-1133">Transmembrane helix</keyword>
<name>A0A1I5PLH5_9RHOB</name>
<accession>A0A1I5PLH5</accession>
<evidence type="ECO:0000256" key="9">
    <source>
        <dbReference type="ARBA" id="ARBA00022989"/>
    </source>
</evidence>
<feature type="transmembrane region" description="Helical" evidence="13">
    <location>
        <begin position="290"/>
        <end position="310"/>
    </location>
</feature>
<keyword evidence="8" id="KW-0460">Magnesium</keyword>
<keyword evidence="4" id="KW-0813">Transport</keyword>
<sequence>MIRSYRIEAHACRLVEGEADLETAVWIDLLHPTPDEDRTVEDATGAQIPTREEMVEIEPSSRLYSDEGVSVMTAPVMVRSTGDYPQMTEVSFVLTRRQLITVRYDEPVSFENFANAVMQAPRICTGPGTVFVSLLDAIVDRIADTLEAADRELDALGRDTFTGERQSGELHKRMQRLGRAGEVVSKARMSLVGLSRVVAHARGLDALRRHDTSDNLRLVQRDVETLIEHAASLAGKSTFLLDALLGMISIEQNAIIKTFSVVAVLFLPPTLIASIYGMNFAFMPELDWRIGYPLALLAMIGSMGGTYAFFKRKGWI</sequence>
<organism evidence="14 15">
    <name type="scientific">Tranquillimonas alkanivorans</name>
    <dbReference type="NCBI Taxonomy" id="441119"/>
    <lineage>
        <taxon>Bacteria</taxon>
        <taxon>Pseudomonadati</taxon>
        <taxon>Pseudomonadota</taxon>
        <taxon>Alphaproteobacteria</taxon>
        <taxon>Rhodobacterales</taxon>
        <taxon>Roseobacteraceae</taxon>
        <taxon>Tranquillimonas</taxon>
    </lineage>
</organism>
<dbReference type="SUPFAM" id="SSF143865">
    <property type="entry name" value="CorA soluble domain-like"/>
    <property type="match status" value="1"/>
</dbReference>
<dbReference type="SUPFAM" id="SSF144083">
    <property type="entry name" value="Magnesium transport protein CorA, transmembrane region"/>
    <property type="match status" value="1"/>
</dbReference>
<feature type="transmembrane region" description="Helical" evidence="13">
    <location>
        <begin position="254"/>
        <end position="278"/>
    </location>
</feature>
<evidence type="ECO:0000256" key="12">
    <source>
        <dbReference type="ARBA" id="ARBA00034269"/>
    </source>
</evidence>
<evidence type="ECO:0000256" key="4">
    <source>
        <dbReference type="ARBA" id="ARBA00022448"/>
    </source>
</evidence>
<evidence type="ECO:0000256" key="7">
    <source>
        <dbReference type="ARBA" id="ARBA00022692"/>
    </source>
</evidence>
<evidence type="ECO:0000256" key="1">
    <source>
        <dbReference type="ARBA" id="ARBA00004429"/>
    </source>
</evidence>
<dbReference type="AlphaFoldDB" id="A0A1I5PLH5"/>
<dbReference type="CDD" id="cd12837">
    <property type="entry name" value="EcCorA-like_u1"/>
    <property type="match status" value="1"/>
</dbReference>
<evidence type="ECO:0000256" key="2">
    <source>
        <dbReference type="ARBA" id="ARBA00009765"/>
    </source>
</evidence>
<evidence type="ECO:0000256" key="6">
    <source>
        <dbReference type="ARBA" id="ARBA00022519"/>
    </source>
</evidence>
<dbReference type="PANTHER" id="PTHR47685:SF1">
    <property type="entry name" value="MAGNESIUM TRANSPORT PROTEIN CORA"/>
    <property type="match status" value="1"/>
</dbReference>
<evidence type="ECO:0000256" key="3">
    <source>
        <dbReference type="ARBA" id="ARBA00019439"/>
    </source>
</evidence>
<dbReference type="InterPro" id="IPR045863">
    <property type="entry name" value="CorA_TM1_TM2"/>
</dbReference>
<dbReference type="Gene3D" id="1.20.58.340">
    <property type="entry name" value="Magnesium transport protein CorA, transmembrane region"/>
    <property type="match status" value="2"/>
</dbReference>